<dbReference type="RefSeq" id="XP_065652403.1">
    <property type="nucleotide sequence ID" value="XM_065796331.1"/>
</dbReference>
<dbReference type="Proteomes" id="UP001652625">
    <property type="component" value="Chromosome 04"/>
</dbReference>
<dbReference type="GeneID" id="100209965"/>
<evidence type="ECO:0000313" key="5">
    <source>
        <dbReference type="RefSeq" id="XP_065652404.1"/>
    </source>
</evidence>
<feature type="region of interest" description="Disordered" evidence="1">
    <location>
        <begin position="249"/>
        <end position="276"/>
    </location>
</feature>
<evidence type="ECO:0000313" key="3">
    <source>
        <dbReference type="RefSeq" id="XP_065652402.1"/>
    </source>
</evidence>
<protein>
    <submittedName>
        <fullName evidence="3 4">Uncharacterized protein</fullName>
    </submittedName>
</protein>
<keyword evidence="2" id="KW-1185">Reference proteome</keyword>
<evidence type="ECO:0000313" key="2">
    <source>
        <dbReference type="Proteomes" id="UP001652625"/>
    </source>
</evidence>
<proteinExistence type="predicted"/>
<evidence type="ECO:0000313" key="4">
    <source>
        <dbReference type="RefSeq" id="XP_065652403.1"/>
    </source>
</evidence>
<name>A0ABM4BTC5_HYDVU</name>
<accession>A0ABM4BTC5</accession>
<reference evidence="3 4" key="1">
    <citation type="submission" date="2025-05" db="UniProtKB">
        <authorList>
            <consortium name="RefSeq"/>
        </authorList>
    </citation>
    <scope>IDENTIFICATION</scope>
</reference>
<dbReference type="RefSeq" id="XP_065652404.1">
    <property type="nucleotide sequence ID" value="XM_065796332.1"/>
</dbReference>
<dbReference type="RefSeq" id="XP_065652402.1">
    <property type="nucleotide sequence ID" value="XM_065796330.1"/>
</dbReference>
<feature type="region of interest" description="Disordered" evidence="1">
    <location>
        <begin position="161"/>
        <end position="184"/>
    </location>
</feature>
<organism evidence="2 3">
    <name type="scientific">Hydra vulgaris</name>
    <name type="common">Hydra</name>
    <name type="synonym">Hydra attenuata</name>
    <dbReference type="NCBI Taxonomy" id="6087"/>
    <lineage>
        <taxon>Eukaryota</taxon>
        <taxon>Metazoa</taxon>
        <taxon>Cnidaria</taxon>
        <taxon>Hydrozoa</taxon>
        <taxon>Hydroidolina</taxon>
        <taxon>Anthoathecata</taxon>
        <taxon>Aplanulata</taxon>
        <taxon>Hydridae</taxon>
        <taxon>Hydra</taxon>
    </lineage>
</organism>
<sequence>MDLYDIPENFETGGCCPMQKGTPRMNEAQRTRSKSAPVHTQQKYSNNSNGNALSNGNSFYLDNERLSENKTETFLVRSKTISDEFYIQQSNFNRNDPRRATVPVKTKFQNNLNDDYSKLVIDSKQNNMRERSLLQNGFKNEGKMSSPSNAVNKITNNSLHRSKSLKMQKSSYNVPVVQPTKSSELRLSKTRLESLNSPHTKTLHDKLSDSECSYTTNESDSCFVFNANKCNVAANSKYSTNSYSKLNGNSGSPKYNGSIQNDRNYKNSNNRKTDSYSKTQIKKSNTRFEIEGEPHGIDSSSLCSESRLCCSPITNMDNFSSRLNEVCNLITEKYPGEFLIIERLVEMQSAYEECNNSVNETIAQLRQRIVELEDRQNSGIAALAIPLMYATSTFQSQIQNIINRKNLTTDFSVQVCNGQTQNSPLDEISNEANAVAAHIASLCLNSDMS</sequence>
<evidence type="ECO:0000256" key="1">
    <source>
        <dbReference type="SAM" id="MobiDB-lite"/>
    </source>
</evidence>
<feature type="region of interest" description="Disordered" evidence="1">
    <location>
        <begin position="16"/>
        <end position="56"/>
    </location>
</feature>
<gene>
    <name evidence="3 4 5" type="primary">LOC100209965</name>
</gene>
<feature type="compositionally biased region" description="Low complexity" evidence="1">
    <location>
        <begin position="45"/>
        <end position="56"/>
    </location>
</feature>